<protein>
    <submittedName>
        <fullName evidence="2">Phospholipase/carboxylesterase</fullName>
    </submittedName>
</protein>
<keyword evidence="3" id="KW-1185">Reference proteome</keyword>
<dbReference type="InterPro" id="IPR029058">
    <property type="entry name" value="AB_hydrolase_fold"/>
</dbReference>
<comment type="caution">
    <text evidence="2">The sequence shown here is derived from an EMBL/GenBank/DDBJ whole genome shotgun (WGS) entry which is preliminary data.</text>
</comment>
<organism evidence="2 3">
    <name type="scientific">Devosia nitrariae</name>
    <dbReference type="NCBI Taxonomy" id="2071872"/>
    <lineage>
        <taxon>Bacteria</taxon>
        <taxon>Pseudomonadati</taxon>
        <taxon>Pseudomonadota</taxon>
        <taxon>Alphaproteobacteria</taxon>
        <taxon>Hyphomicrobiales</taxon>
        <taxon>Devosiaceae</taxon>
        <taxon>Devosia</taxon>
    </lineage>
</organism>
<evidence type="ECO:0000259" key="1">
    <source>
        <dbReference type="Pfam" id="PF01738"/>
    </source>
</evidence>
<name>A0ABQ5WAK0_9HYPH</name>
<gene>
    <name evidence="2" type="ORF">GCM10010862_43550</name>
</gene>
<dbReference type="Gene3D" id="3.40.50.1820">
    <property type="entry name" value="alpha/beta hydrolase"/>
    <property type="match status" value="1"/>
</dbReference>
<reference evidence="3" key="1">
    <citation type="journal article" date="2019" name="Int. J. Syst. Evol. Microbiol.">
        <title>The Global Catalogue of Microorganisms (GCM) 10K type strain sequencing project: providing services to taxonomists for standard genome sequencing and annotation.</title>
        <authorList>
            <consortium name="The Broad Institute Genomics Platform"/>
            <consortium name="The Broad Institute Genome Sequencing Center for Infectious Disease"/>
            <person name="Wu L."/>
            <person name="Ma J."/>
        </authorList>
    </citation>
    <scope>NUCLEOTIDE SEQUENCE [LARGE SCALE GENOMIC DNA]</scope>
    <source>
        <strain evidence="3">NBRC 112416</strain>
    </source>
</reference>
<dbReference type="InterPro" id="IPR002925">
    <property type="entry name" value="Dienelactn_hydro"/>
</dbReference>
<dbReference type="EMBL" id="BSNS01000022">
    <property type="protein sequence ID" value="GLQ57096.1"/>
    <property type="molecule type" value="Genomic_DNA"/>
</dbReference>
<dbReference type="Proteomes" id="UP001156691">
    <property type="component" value="Unassembled WGS sequence"/>
</dbReference>
<proteinExistence type="predicted"/>
<evidence type="ECO:0000313" key="2">
    <source>
        <dbReference type="EMBL" id="GLQ57096.1"/>
    </source>
</evidence>
<dbReference type="SUPFAM" id="SSF53474">
    <property type="entry name" value="alpha/beta-Hydrolases"/>
    <property type="match status" value="1"/>
</dbReference>
<dbReference type="RefSeq" id="WP_284342469.1">
    <property type="nucleotide sequence ID" value="NZ_BSNS01000022.1"/>
</dbReference>
<accession>A0ABQ5WAK0</accession>
<sequence>MSDYLFRESKGADAQAPVFFVFHGTGGDENQFFDLAGKLLAGAHVIAPRGDVSEAGALRYFRRTGEGVYDMDDLALRTSNMAEFARERLEGVSPSAVIGLGYSNGANILASVLFEHPEIFDAAVLMHPLIPFAPPPRPELVGKRLLITAGRRDPIGPAAATQDLADYFSGQGAAVDLFWHDGGHELRQEEFLKTAEFLKPYRVATA</sequence>
<dbReference type="Pfam" id="PF01738">
    <property type="entry name" value="DLH"/>
    <property type="match status" value="1"/>
</dbReference>
<evidence type="ECO:0000313" key="3">
    <source>
        <dbReference type="Proteomes" id="UP001156691"/>
    </source>
</evidence>
<feature type="domain" description="Dienelactone hydrolase" evidence="1">
    <location>
        <begin position="15"/>
        <end position="182"/>
    </location>
</feature>